<reference evidence="4" key="1">
    <citation type="submission" date="2020-05" db="EMBL/GenBank/DDBJ databases">
        <authorList>
            <person name="Chiriac C."/>
            <person name="Salcher M."/>
            <person name="Ghai R."/>
            <person name="Kavagutti S V."/>
        </authorList>
    </citation>
    <scope>NUCLEOTIDE SEQUENCE</scope>
</reference>
<sequence length="168" mass="17896">MTPRIAAAIFAALILAFAAGWAATPRPAPASANTEVPYPSADRMWALPEAPTTRPVPQPSPVVATDLLSSQPTNVPEANVSPARLSGIASWYRYVPGQAAAGPRLRALLGNWRGRTVTVNGIPVRLTDWCQCFEGQPDERLIDLDSRTFAQLAPLSRGLVAVDIDTVA</sequence>
<dbReference type="EMBL" id="LR797134">
    <property type="protein sequence ID" value="CAB4189461.1"/>
    <property type="molecule type" value="Genomic_DNA"/>
</dbReference>
<dbReference type="EMBL" id="LR796973">
    <property type="protein sequence ID" value="CAB4178953.1"/>
    <property type="molecule type" value="Genomic_DNA"/>
</dbReference>
<proteinExistence type="predicted"/>
<protein>
    <submittedName>
        <fullName evidence="4">Uncharacterized protein</fullName>
    </submittedName>
</protein>
<dbReference type="EMBL" id="LR797191">
    <property type="protein sequence ID" value="CAB4192184.1"/>
    <property type="molecule type" value="Genomic_DNA"/>
</dbReference>
<evidence type="ECO:0000313" key="5">
    <source>
        <dbReference type="EMBL" id="CAB4215973.1"/>
    </source>
</evidence>
<evidence type="ECO:0000313" key="4">
    <source>
        <dbReference type="EMBL" id="CAB4192184.1"/>
    </source>
</evidence>
<evidence type="ECO:0000313" key="3">
    <source>
        <dbReference type="EMBL" id="CAB4189461.1"/>
    </source>
</evidence>
<name>A0A6J5RKA8_9CAUD</name>
<gene>
    <name evidence="2" type="ORF">UFOVP1028_21</name>
    <name evidence="3" type="ORF">UFOVP1187_44</name>
    <name evidence="4" type="ORF">UFOVP1235_15</name>
    <name evidence="5" type="ORF">UFOVP1488_44</name>
    <name evidence="1" type="ORF">UFOVP960_32</name>
</gene>
<organism evidence="4">
    <name type="scientific">uncultured Caudovirales phage</name>
    <dbReference type="NCBI Taxonomy" id="2100421"/>
    <lineage>
        <taxon>Viruses</taxon>
        <taxon>Duplodnaviria</taxon>
        <taxon>Heunggongvirae</taxon>
        <taxon>Uroviricota</taxon>
        <taxon>Caudoviricetes</taxon>
        <taxon>Peduoviridae</taxon>
        <taxon>Maltschvirus</taxon>
        <taxon>Maltschvirus maltsch</taxon>
    </lineage>
</organism>
<dbReference type="EMBL" id="LR796913">
    <property type="protein sequence ID" value="CAB4174196.1"/>
    <property type="molecule type" value="Genomic_DNA"/>
</dbReference>
<accession>A0A6J5RKA8</accession>
<evidence type="ECO:0000313" key="2">
    <source>
        <dbReference type="EMBL" id="CAB4178953.1"/>
    </source>
</evidence>
<evidence type="ECO:0000313" key="1">
    <source>
        <dbReference type="EMBL" id="CAB4174196.1"/>
    </source>
</evidence>
<dbReference type="EMBL" id="LR797432">
    <property type="protein sequence ID" value="CAB4215973.1"/>
    <property type="molecule type" value="Genomic_DNA"/>
</dbReference>